<name>A0A0F9KH66_9ZZZZ</name>
<accession>A0A0F9KH66</accession>
<sequence length="262" mass="30198">MIFKENLLKKIKIDKISEQVLASIKTPDSGRKIDREAMRDLLEIKPYRFKRERDLDLFILEKDKGKQRILVLDNDLAIYDTTVEDVAMRKSPTIKEMLSIRNVIKILNDGDVVVSRKEESVRTIQKECIDMLDLSFEMSDIDDIENDGLTSLNKAYSEGVIESLTLFAEILSYQRLPKNMEISNCFIIGAAVHQKIGKVLYGPVVIYSHNHNELKLIEDQIGSFDKEKLDWMHHVVMGREKVAVEGPLVFQYLKEAVIKTKL</sequence>
<gene>
    <name evidence="1" type="ORF">LCGC14_1704060</name>
</gene>
<comment type="caution">
    <text evidence="1">The sequence shown here is derived from an EMBL/GenBank/DDBJ whole genome shotgun (WGS) entry which is preliminary data.</text>
</comment>
<dbReference type="AlphaFoldDB" id="A0A0F9KH66"/>
<dbReference type="EMBL" id="LAZR01015100">
    <property type="protein sequence ID" value="KKM14645.1"/>
    <property type="molecule type" value="Genomic_DNA"/>
</dbReference>
<evidence type="ECO:0000313" key="1">
    <source>
        <dbReference type="EMBL" id="KKM14645.1"/>
    </source>
</evidence>
<proteinExistence type="predicted"/>
<reference evidence="1" key="1">
    <citation type="journal article" date="2015" name="Nature">
        <title>Complex archaea that bridge the gap between prokaryotes and eukaryotes.</title>
        <authorList>
            <person name="Spang A."/>
            <person name="Saw J.H."/>
            <person name="Jorgensen S.L."/>
            <person name="Zaremba-Niedzwiedzka K."/>
            <person name="Martijn J."/>
            <person name="Lind A.E."/>
            <person name="van Eijk R."/>
            <person name="Schleper C."/>
            <person name="Guy L."/>
            <person name="Ettema T.J."/>
        </authorList>
    </citation>
    <scope>NUCLEOTIDE SEQUENCE</scope>
</reference>
<protein>
    <submittedName>
        <fullName evidence="1">Uncharacterized protein</fullName>
    </submittedName>
</protein>
<organism evidence="1">
    <name type="scientific">marine sediment metagenome</name>
    <dbReference type="NCBI Taxonomy" id="412755"/>
    <lineage>
        <taxon>unclassified sequences</taxon>
        <taxon>metagenomes</taxon>
        <taxon>ecological metagenomes</taxon>
    </lineage>
</organism>